<proteinExistence type="predicted"/>
<dbReference type="SMART" id="SM00547">
    <property type="entry name" value="ZnF_RBZ"/>
    <property type="match status" value="2"/>
</dbReference>
<dbReference type="InterPro" id="IPR051834">
    <property type="entry name" value="RING_finger_E3_ligase"/>
</dbReference>
<dbReference type="Pfam" id="PF13639">
    <property type="entry name" value="zf-RING_2"/>
    <property type="match status" value="1"/>
</dbReference>
<dbReference type="Gene3D" id="3.30.40.10">
    <property type="entry name" value="Zinc/RING finger domain, C3HC4 (zinc finger)"/>
    <property type="match status" value="1"/>
</dbReference>
<evidence type="ECO:0000256" key="2">
    <source>
        <dbReference type="ARBA" id="ARBA00022771"/>
    </source>
</evidence>
<keyword evidence="1" id="KW-0479">Metal-binding</keyword>
<dbReference type="GO" id="GO:0008270">
    <property type="term" value="F:zinc ion binding"/>
    <property type="evidence" value="ECO:0007669"/>
    <property type="project" value="UniProtKB-KW"/>
</dbReference>
<dbReference type="SUPFAM" id="SSF57850">
    <property type="entry name" value="RING/U-box"/>
    <property type="match status" value="1"/>
</dbReference>
<dbReference type="PROSITE" id="PS50089">
    <property type="entry name" value="ZF_RING_2"/>
    <property type="match status" value="1"/>
</dbReference>
<keyword evidence="2" id="KW-0863">Zinc-finger</keyword>
<evidence type="ECO:0000256" key="1">
    <source>
        <dbReference type="ARBA" id="ARBA00022723"/>
    </source>
</evidence>
<dbReference type="GO" id="GO:0006511">
    <property type="term" value="P:ubiquitin-dependent protein catabolic process"/>
    <property type="evidence" value="ECO:0007669"/>
    <property type="project" value="TreeGrafter"/>
</dbReference>
<dbReference type="InterPro" id="IPR001841">
    <property type="entry name" value="Znf_RING"/>
</dbReference>
<dbReference type="SUPFAM" id="SSF90209">
    <property type="entry name" value="Ran binding protein zinc finger-like"/>
    <property type="match status" value="1"/>
</dbReference>
<dbReference type="PANTHER" id="PTHR45931:SF3">
    <property type="entry name" value="RING ZINC FINGER-CONTAINING PROTEIN"/>
    <property type="match status" value="1"/>
</dbReference>
<dbReference type="PANTHER" id="PTHR45931">
    <property type="entry name" value="SI:CH211-59O9.10"/>
    <property type="match status" value="1"/>
</dbReference>
<dbReference type="Pfam" id="PF00641">
    <property type="entry name" value="Zn_ribbon_RanBP"/>
    <property type="match status" value="2"/>
</dbReference>
<feature type="domain" description="RanBP2-type" evidence="5">
    <location>
        <begin position="7"/>
        <end position="36"/>
    </location>
</feature>
<evidence type="ECO:0000256" key="3">
    <source>
        <dbReference type="ARBA" id="ARBA00022833"/>
    </source>
</evidence>
<dbReference type="InterPro" id="IPR001876">
    <property type="entry name" value="Znf_RanBP2"/>
</dbReference>
<feature type="domain" description="RING-type" evidence="4">
    <location>
        <begin position="231"/>
        <end position="277"/>
    </location>
</feature>
<dbReference type="SMART" id="SM00184">
    <property type="entry name" value="RING"/>
    <property type="match status" value="1"/>
</dbReference>
<protein>
    <submittedName>
        <fullName evidence="6">Ring finger domain</fullName>
    </submittedName>
</protein>
<dbReference type="GO" id="GO:0061630">
    <property type="term" value="F:ubiquitin protein ligase activity"/>
    <property type="evidence" value="ECO:0007669"/>
    <property type="project" value="TreeGrafter"/>
</dbReference>
<dbReference type="EMBL" id="CABVLZ010000004">
    <property type="protein sequence ID" value="VVU95319.1"/>
    <property type="molecule type" value="Genomic_DNA"/>
</dbReference>
<organism evidence="6">
    <name type="scientific">seawater metagenome</name>
    <dbReference type="NCBI Taxonomy" id="1561972"/>
    <lineage>
        <taxon>unclassified sequences</taxon>
        <taxon>metagenomes</taxon>
        <taxon>ecological metagenomes</taxon>
    </lineage>
</organism>
<reference evidence="6" key="1">
    <citation type="submission" date="2019-09" db="EMBL/GenBank/DDBJ databases">
        <authorList>
            <person name="Needham M D."/>
        </authorList>
    </citation>
    <scope>NUCLEOTIDE SEQUENCE</scope>
</reference>
<name>A0A5E8CKS7_9ZZZZ</name>
<accession>A0A5E8CKS7</accession>
<dbReference type="AlphaFoldDB" id="A0A5E8CKS7"/>
<gene>
    <name evidence="6" type="ORF">CPAV1605_1070</name>
</gene>
<feature type="domain" description="RanBP2-type" evidence="5">
    <location>
        <begin position="34"/>
        <end position="70"/>
    </location>
</feature>
<dbReference type="PROSITE" id="PS50199">
    <property type="entry name" value="ZF_RANBP2_2"/>
    <property type="match status" value="2"/>
</dbReference>
<dbReference type="InterPro" id="IPR036443">
    <property type="entry name" value="Znf_RanBP2_sf"/>
</dbReference>
<sequence>MSTNDNVSEEWQCQTCTLLNNNEALECVACGTSREGNTENTTAMWTCNVCTTYNRVGQNVCINCGNSINTDISNTLDETEDDRIQITSDSIRDIMDVLGLIPFNQNREPLTPRQEAENIVFGGNRCRCMRCKIRAMRDIIHLSDTASTERQKNLAEIMINEILPELIMSTFTQENPIIQLLGSGSFSSLQDVLDRSLAEAEGRQRPATEEDRDCIKDLKLSNGNIEKQGCCVICMDQLMNKEQEKQKEIVQLPCNHIFHKDCLDQWLDQDASCPICKFRIDKEVGLVENDQSEESAMDVN</sequence>
<evidence type="ECO:0000313" key="6">
    <source>
        <dbReference type="EMBL" id="VVU95319.1"/>
    </source>
</evidence>
<evidence type="ECO:0000259" key="4">
    <source>
        <dbReference type="PROSITE" id="PS50089"/>
    </source>
</evidence>
<dbReference type="Gene3D" id="4.10.1060.10">
    <property type="entry name" value="Zinc finger, RanBP2-type"/>
    <property type="match status" value="1"/>
</dbReference>
<dbReference type="PROSITE" id="PS01358">
    <property type="entry name" value="ZF_RANBP2_1"/>
    <property type="match status" value="2"/>
</dbReference>
<dbReference type="InterPro" id="IPR013083">
    <property type="entry name" value="Znf_RING/FYVE/PHD"/>
</dbReference>
<evidence type="ECO:0000259" key="5">
    <source>
        <dbReference type="PROSITE" id="PS50199"/>
    </source>
</evidence>
<keyword evidence="3" id="KW-0862">Zinc</keyword>
<dbReference type="GO" id="GO:0005634">
    <property type="term" value="C:nucleus"/>
    <property type="evidence" value="ECO:0007669"/>
    <property type="project" value="TreeGrafter"/>
</dbReference>